<evidence type="ECO:0008006" key="2">
    <source>
        <dbReference type="Google" id="ProtNLM"/>
    </source>
</evidence>
<gene>
    <name evidence="1" type="ORF">FIBSPDRAFT_879290</name>
</gene>
<dbReference type="Gene3D" id="3.30.160.20">
    <property type="match status" value="1"/>
</dbReference>
<accession>A0A167U594</accession>
<dbReference type="EMBL" id="KV418036">
    <property type="protein sequence ID" value="KZP03603.1"/>
    <property type="molecule type" value="Genomic_DNA"/>
</dbReference>
<organism evidence="1">
    <name type="scientific">Athelia psychrophila</name>
    <dbReference type="NCBI Taxonomy" id="1759441"/>
    <lineage>
        <taxon>Eukaryota</taxon>
        <taxon>Fungi</taxon>
        <taxon>Dikarya</taxon>
        <taxon>Basidiomycota</taxon>
        <taxon>Agaricomycotina</taxon>
        <taxon>Agaricomycetes</taxon>
        <taxon>Agaricomycetidae</taxon>
        <taxon>Atheliales</taxon>
        <taxon>Atheliaceae</taxon>
        <taxon>Athelia</taxon>
    </lineage>
</organism>
<reference evidence="1" key="1">
    <citation type="journal article" date="2016" name="Mol. Biol. Evol.">
        <title>Comparative Genomics of Early-Diverging Mushroom-Forming Fungi Provides Insights into the Origins of Lignocellulose Decay Capabilities.</title>
        <authorList>
            <person name="Nagy L.G."/>
            <person name="Riley R."/>
            <person name="Tritt A."/>
            <person name="Adam C."/>
            <person name="Daum C."/>
            <person name="Floudas D."/>
            <person name="Sun H."/>
            <person name="Yadav J.S."/>
            <person name="Pangilinan J."/>
            <person name="Larsson K.H."/>
            <person name="Matsuura K."/>
            <person name="Barry K."/>
            <person name="Labutti K."/>
            <person name="Kuo R."/>
            <person name="Ohm R.A."/>
            <person name="Bhattacharya S.S."/>
            <person name="Shirouzu T."/>
            <person name="Yoshinaga Y."/>
            <person name="Martin F.M."/>
            <person name="Grigoriev I.V."/>
            <person name="Hibbett D.S."/>
        </authorList>
    </citation>
    <scope>NUCLEOTIDE SEQUENCE [LARGE SCALE GENOMIC DNA]</scope>
    <source>
        <strain evidence="1">CBS 109695</strain>
    </source>
</reference>
<protein>
    <recommendedName>
        <fullName evidence="2">DRBM domain-containing protein</fullName>
    </recommendedName>
</protein>
<dbReference type="AlphaFoldDB" id="A0A167U594"/>
<sequence length="71" mass="8000">MPSACQDLHNYFQAIYRNSSVLTISVQEIDRCVWRADVYVYGSLYAQATGPTAHAAKEEAAWRALVQHRGN</sequence>
<evidence type="ECO:0000313" key="1">
    <source>
        <dbReference type="EMBL" id="KZP03603.1"/>
    </source>
</evidence>
<name>A0A167U594_9AGAM</name>
<proteinExistence type="predicted"/>
<dbReference type="SUPFAM" id="SSF54768">
    <property type="entry name" value="dsRNA-binding domain-like"/>
    <property type="match status" value="1"/>
</dbReference>